<dbReference type="InterPro" id="IPR006076">
    <property type="entry name" value="FAD-dep_OxRdtase"/>
</dbReference>
<dbReference type="Pfam" id="PF04820">
    <property type="entry name" value="Trp_halogenase"/>
    <property type="match status" value="1"/>
</dbReference>
<protein>
    <recommendedName>
        <fullName evidence="2">FAD dependent oxidoreductase domain-containing protein</fullName>
    </recommendedName>
</protein>
<dbReference type="InterPro" id="IPR036188">
    <property type="entry name" value="FAD/NAD-bd_sf"/>
</dbReference>
<proteinExistence type="inferred from homology"/>
<dbReference type="OrthoDB" id="103324at2"/>
<dbReference type="RefSeq" id="WP_094863105.1">
    <property type="nucleotide sequence ID" value="NZ_NKYE01000007.1"/>
</dbReference>
<dbReference type="Gene3D" id="3.50.50.60">
    <property type="entry name" value="FAD/NAD(P)-binding domain"/>
    <property type="match status" value="1"/>
</dbReference>
<comment type="caution">
    <text evidence="3">The sequence shown here is derived from an EMBL/GenBank/DDBJ whole genome shotgun (WGS) entry which is preliminary data.</text>
</comment>
<dbReference type="InterPro" id="IPR050816">
    <property type="entry name" value="Flavin-dep_Halogenase_NPB"/>
</dbReference>
<dbReference type="AlphaFoldDB" id="A0A263D4T9"/>
<dbReference type="Proteomes" id="UP000242444">
    <property type="component" value="Unassembled WGS sequence"/>
</dbReference>
<keyword evidence="4" id="KW-1185">Reference proteome</keyword>
<reference evidence="3 4" key="1">
    <citation type="submission" date="2017-07" db="EMBL/GenBank/DDBJ databases">
        <title>Amycolatopsis antarcticus sp. nov., isolated from the surface of an Antarcticus brown macroalga.</title>
        <authorList>
            <person name="Wang J."/>
            <person name="Leiva S."/>
            <person name="Huang J."/>
            <person name="Huang Y."/>
        </authorList>
    </citation>
    <scope>NUCLEOTIDE SEQUENCE [LARGE SCALE GENOMIC DNA]</scope>
    <source>
        <strain evidence="3 4">AU-G6</strain>
    </source>
</reference>
<evidence type="ECO:0000259" key="2">
    <source>
        <dbReference type="Pfam" id="PF01266"/>
    </source>
</evidence>
<name>A0A263D4T9_9PSEU</name>
<dbReference type="EMBL" id="NKYE01000007">
    <property type="protein sequence ID" value="OZM72627.1"/>
    <property type="molecule type" value="Genomic_DNA"/>
</dbReference>
<dbReference type="InterPro" id="IPR006905">
    <property type="entry name" value="Flavin_halogenase"/>
</dbReference>
<sequence length="413" mass="42788">MSTVPSEPPAPADVVVVGGGASGAAVAALLSLRGFRVCLLERESSAAPAGAEALYPGVQPLLAELGLRDRMAGIGAVRSRYAVFDRGNGAEPSRSDLAESGPFGFGYHVHYRAFSELLLDRARELGATVRRGVTVLGPVCADGAVAGVRSRGSEEVVTEWAAAIVVDASGPERAVAGHLAATEPDPGGQLLSTEPVARAESAEPPDPHSFVIARLPHEAGWSWSIPLGQGNVEHGTLLPVPTDGQTPESTGSGAVRRWRGYRAAELAGTGWLSVGDAAGLADPLFLTPSTIALLAAQAAADAVEAALAEGRRTVADGYQKSYEEILAGARQFAAFWLAPERREEDEVALARSLTALLNASDGAATFAWMRGALDGTHPLLDAQSPQGPLVASLAMPRRSTSSFCSAAKRQSFT</sequence>
<evidence type="ECO:0000256" key="1">
    <source>
        <dbReference type="ARBA" id="ARBA00038396"/>
    </source>
</evidence>
<comment type="similarity">
    <text evidence="1">Belongs to the flavin-dependent halogenase family. Bacterial tryptophan halogenase subfamily.</text>
</comment>
<organism evidence="3 4">
    <name type="scientific">Amycolatopsis antarctica</name>
    <dbReference type="NCBI Taxonomy" id="1854586"/>
    <lineage>
        <taxon>Bacteria</taxon>
        <taxon>Bacillati</taxon>
        <taxon>Actinomycetota</taxon>
        <taxon>Actinomycetes</taxon>
        <taxon>Pseudonocardiales</taxon>
        <taxon>Pseudonocardiaceae</taxon>
        <taxon>Amycolatopsis</taxon>
    </lineage>
</organism>
<gene>
    <name evidence="3" type="ORF">CFN78_13390</name>
</gene>
<dbReference type="Pfam" id="PF01266">
    <property type="entry name" value="DAO"/>
    <property type="match status" value="1"/>
</dbReference>
<dbReference type="PANTHER" id="PTHR43747:SF1">
    <property type="entry name" value="SLR1998 PROTEIN"/>
    <property type="match status" value="1"/>
</dbReference>
<dbReference type="GO" id="GO:0004497">
    <property type="term" value="F:monooxygenase activity"/>
    <property type="evidence" value="ECO:0007669"/>
    <property type="project" value="InterPro"/>
</dbReference>
<dbReference type="PANTHER" id="PTHR43747">
    <property type="entry name" value="FAD-BINDING PROTEIN"/>
    <property type="match status" value="1"/>
</dbReference>
<dbReference type="InParanoid" id="A0A263D4T9"/>
<evidence type="ECO:0000313" key="3">
    <source>
        <dbReference type="EMBL" id="OZM72627.1"/>
    </source>
</evidence>
<evidence type="ECO:0000313" key="4">
    <source>
        <dbReference type="Proteomes" id="UP000242444"/>
    </source>
</evidence>
<dbReference type="SUPFAM" id="SSF51905">
    <property type="entry name" value="FAD/NAD(P)-binding domain"/>
    <property type="match status" value="1"/>
</dbReference>
<feature type="domain" description="FAD dependent oxidoreductase" evidence="2">
    <location>
        <begin position="13"/>
        <end position="47"/>
    </location>
</feature>
<accession>A0A263D4T9</accession>